<dbReference type="AlphaFoldDB" id="A0AA88UZ20"/>
<dbReference type="Pfam" id="PF13041">
    <property type="entry name" value="PPR_2"/>
    <property type="match status" value="2"/>
</dbReference>
<dbReference type="EMBL" id="JAVXUP010004944">
    <property type="protein sequence ID" value="KAK2996544.1"/>
    <property type="molecule type" value="Genomic_DNA"/>
</dbReference>
<evidence type="ECO:0000313" key="4">
    <source>
        <dbReference type="EMBL" id="KAK2998325.1"/>
    </source>
</evidence>
<dbReference type="EMBL" id="JAVXUP010003705">
    <property type="protein sequence ID" value="KAK2998325.1"/>
    <property type="molecule type" value="Genomic_DNA"/>
</dbReference>
<evidence type="ECO:0008006" key="6">
    <source>
        <dbReference type="Google" id="ProtNLM"/>
    </source>
</evidence>
<proteinExistence type="predicted"/>
<dbReference type="Pfam" id="PF01535">
    <property type="entry name" value="PPR"/>
    <property type="match status" value="4"/>
</dbReference>
<dbReference type="PROSITE" id="PS51375">
    <property type="entry name" value="PPR"/>
    <property type="match status" value="3"/>
</dbReference>
<name>A0AA88UZ20_9ASTE</name>
<comment type="caution">
    <text evidence="4">The sequence shown here is derived from an EMBL/GenBank/DDBJ whole genome shotgun (WGS) entry which is preliminary data.</text>
</comment>
<feature type="repeat" description="PPR" evidence="2">
    <location>
        <begin position="290"/>
        <end position="324"/>
    </location>
</feature>
<gene>
    <name evidence="4" type="ORF">RJ639_022734</name>
    <name evidence="3" type="ORF">RJ639_026099</name>
</gene>
<dbReference type="FunFam" id="1.25.40.10:FF:002598">
    <property type="entry name" value="Pentatricopeptide repeat-containing protein At2g22070"/>
    <property type="match status" value="1"/>
</dbReference>
<evidence type="ECO:0000313" key="3">
    <source>
        <dbReference type="EMBL" id="KAK2996544.1"/>
    </source>
</evidence>
<organism evidence="4 5">
    <name type="scientific">Escallonia herrerae</name>
    <dbReference type="NCBI Taxonomy" id="1293975"/>
    <lineage>
        <taxon>Eukaryota</taxon>
        <taxon>Viridiplantae</taxon>
        <taxon>Streptophyta</taxon>
        <taxon>Embryophyta</taxon>
        <taxon>Tracheophyta</taxon>
        <taxon>Spermatophyta</taxon>
        <taxon>Magnoliopsida</taxon>
        <taxon>eudicotyledons</taxon>
        <taxon>Gunneridae</taxon>
        <taxon>Pentapetalae</taxon>
        <taxon>asterids</taxon>
        <taxon>campanulids</taxon>
        <taxon>Escalloniales</taxon>
        <taxon>Escalloniaceae</taxon>
        <taxon>Escallonia</taxon>
    </lineage>
</organism>
<dbReference type="Gene3D" id="1.25.40.10">
    <property type="entry name" value="Tetratricopeptide repeat domain"/>
    <property type="match status" value="3"/>
</dbReference>
<reference evidence="4" key="1">
    <citation type="submission" date="2022-12" db="EMBL/GenBank/DDBJ databases">
        <title>Draft genome assemblies for two species of Escallonia (Escalloniales).</title>
        <authorList>
            <person name="Chanderbali A."/>
            <person name="Dervinis C."/>
            <person name="Anghel I."/>
            <person name="Soltis D."/>
            <person name="Soltis P."/>
            <person name="Zapata F."/>
        </authorList>
    </citation>
    <scope>NUCLEOTIDE SEQUENCE</scope>
    <source>
        <strain evidence="4">UCBG64.0493</strain>
        <tissue evidence="4">Leaf</tissue>
    </source>
</reference>
<dbReference type="InterPro" id="IPR011990">
    <property type="entry name" value="TPR-like_helical_dom_sf"/>
</dbReference>
<dbReference type="PANTHER" id="PTHR47926">
    <property type="entry name" value="PENTATRICOPEPTIDE REPEAT-CONTAINING PROTEIN"/>
    <property type="match status" value="1"/>
</dbReference>
<feature type="repeat" description="PPR" evidence="2">
    <location>
        <begin position="22"/>
        <end position="56"/>
    </location>
</feature>
<evidence type="ECO:0000256" key="1">
    <source>
        <dbReference type="ARBA" id="ARBA00022737"/>
    </source>
</evidence>
<evidence type="ECO:0000256" key="2">
    <source>
        <dbReference type="PROSITE-ProRule" id="PRU00708"/>
    </source>
</evidence>
<keyword evidence="5" id="KW-1185">Reference proteome</keyword>
<dbReference type="InterPro" id="IPR046960">
    <property type="entry name" value="PPR_At4g14850-like_plant"/>
</dbReference>
<keyword evidence="1" id="KW-0677">Repeat</keyword>
<protein>
    <recommendedName>
        <fullName evidence="6">Pentatricopeptide repeat-containing protein</fullName>
    </recommendedName>
</protein>
<accession>A0AA88UZ20</accession>
<dbReference type="GO" id="GO:0009451">
    <property type="term" value="P:RNA modification"/>
    <property type="evidence" value="ECO:0007669"/>
    <property type="project" value="InterPro"/>
</dbReference>
<dbReference type="Proteomes" id="UP001188597">
    <property type="component" value="Unassembled WGS sequence"/>
</dbReference>
<evidence type="ECO:0000313" key="5">
    <source>
        <dbReference type="Proteomes" id="UP001188597"/>
    </source>
</evidence>
<dbReference type="GO" id="GO:0003723">
    <property type="term" value="F:RNA binding"/>
    <property type="evidence" value="ECO:0007669"/>
    <property type="project" value="InterPro"/>
</dbReference>
<feature type="repeat" description="PPR" evidence="2">
    <location>
        <begin position="188"/>
        <end position="222"/>
    </location>
</feature>
<dbReference type="PANTHER" id="PTHR47926:SF519">
    <property type="entry name" value="DYW DOMAIN-CONTAINING PROTEIN"/>
    <property type="match status" value="1"/>
</dbReference>
<sequence length="343" mass="37594">MYAKSGDPVTAEIVFDRMRLKSISSWNAMISLHIQSGRLDLALTQFEQMSERDIVSWNSMISGYNQRGFDLEALNMFSKMLKDLSLKPDRYTLASVLSACANMEDLNPGKQVHAHIVRNEFDTSGPVGNALISMYSKSGSVERAQKILAHSVTSDLSVIAFTALLDGYIKLGDLNPAREIFDSLKDCDVVAWTAMIVGYVQNGFNYDAAILFRIMVREGPKPNSYTLAAILSVASNLASLMNGKQIHATAIRSGEASTVSVSNALTTMYAKAGSINSARQVFDLVRWSKDMVSWTSMIVSLAQHGLGEEAIELFEEMLICSIKPDHITYVGVLSACTHVGLVE</sequence>
<dbReference type="InterPro" id="IPR002885">
    <property type="entry name" value="PPR_rpt"/>
</dbReference>
<dbReference type="NCBIfam" id="TIGR00756">
    <property type="entry name" value="PPR"/>
    <property type="match status" value="3"/>
</dbReference>